<sequence>MTIKAREPWVGEDNSSENVIKNTDGSITYRRSRYTVRQPFDITKQWVPTNDDIVKILRKICECEDQKYPNGLGRNMLLLKHIYPIFKNYLDTNGFKPQLRDLEFSEREGK</sequence>
<name>X1IMN4_9ZZZZ</name>
<organism evidence="1">
    <name type="scientific">marine sediment metagenome</name>
    <dbReference type="NCBI Taxonomy" id="412755"/>
    <lineage>
        <taxon>unclassified sequences</taxon>
        <taxon>metagenomes</taxon>
        <taxon>ecological metagenomes</taxon>
    </lineage>
</organism>
<evidence type="ECO:0000313" key="1">
    <source>
        <dbReference type="EMBL" id="GAH67389.1"/>
    </source>
</evidence>
<proteinExistence type="predicted"/>
<gene>
    <name evidence="1" type="ORF">S03H2_43065</name>
</gene>
<comment type="caution">
    <text evidence="1">The sequence shown here is derived from an EMBL/GenBank/DDBJ whole genome shotgun (WGS) entry which is preliminary data.</text>
</comment>
<accession>X1IMN4</accession>
<dbReference type="AlphaFoldDB" id="X1IMN4"/>
<reference evidence="1" key="1">
    <citation type="journal article" date="2014" name="Front. Microbiol.">
        <title>High frequency of phylogenetically diverse reductive dehalogenase-homologous genes in deep subseafloor sedimentary metagenomes.</title>
        <authorList>
            <person name="Kawai M."/>
            <person name="Futagami T."/>
            <person name="Toyoda A."/>
            <person name="Takaki Y."/>
            <person name="Nishi S."/>
            <person name="Hori S."/>
            <person name="Arai W."/>
            <person name="Tsubouchi T."/>
            <person name="Morono Y."/>
            <person name="Uchiyama I."/>
            <person name="Ito T."/>
            <person name="Fujiyama A."/>
            <person name="Inagaki F."/>
            <person name="Takami H."/>
        </authorList>
    </citation>
    <scope>NUCLEOTIDE SEQUENCE</scope>
    <source>
        <strain evidence="1">Expedition CK06-06</strain>
    </source>
</reference>
<protein>
    <submittedName>
        <fullName evidence="1">Uncharacterized protein</fullName>
    </submittedName>
</protein>
<dbReference type="EMBL" id="BARU01026835">
    <property type="protein sequence ID" value="GAH67389.1"/>
    <property type="molecule type" value="Genomic_DNA"/>
</dbReference>